<keyword evidence="4 12" id="KW-0378">Hydrolase</keyword>
<keyword evidence="7 12" id="KW-0472">Membrane</keyword>
<evidence type="ECO:0000256" key="3">
    <source>
        <dbReference type="ARBA" id="ARBA00022741"/>
    </source>
</evidence>
<evidence type="ECO:0000256" key="4">
    <source>
        <dbReference type="ARBA" id="ARBA00022801"/>
    </source>
</evidence>
<comment type="caution">
    <text evidence="14">The sequence shown here is derived from an EMBL/GenBank/DDBJ whole genome shotgun (WGS) entry which is preliminary data.</text>
</comment>
<evidence type="ECO:0000256" key="11">
    <source>
        <dbReference type="ARBA" id="ARBA00066744"/>
    </source>
</evidence>
<evidence type="ECO:0000313" key="15">
    <source>
        <dbReference type="Proteomes" id="UP000034471"/>
    </source>
</evidence>
<dbReference type="SUPFAM" id="SSF54980">
    <property type="entry name" value="EF-G C-terminal domain-like"/>
    <property type="match status" value="2"/>
</dbReference>
<dbReference type="PROSITE" id="PS51722">
    <property type="entry name" value="G_TR_2"/>
    <property type="match status" value="1"/>
</dbReference>
<dbReference type="SMART" id="SM00838">
    <property type="entry name" value="EFG_C"/>
    <property type="match status" value="1"/>
</dbReference>
<dbReference type="InterPro" id="IPR006297">
    <property type="entry name" value="EF-4"/>
</dbReference>
<keyword evidence="3 12" id="KW-0547">Nucleotide-binding</keyword>
<comment type="similarity">
    <text evidence="10">Belongs to the GTP-binding elongation factor family. LepA subfamily.</text>
</comment>
<comment type="subcellular location">
    <subcellularLocation>
        <location evidence="12">Cell membrane</location>
        <topology evidence="12">Peripheral membrane protein</topology>
        <orientation evidence="12">Cytoplasmic side</orientation>
    </subcellularLocation>
</comment>
<gene>
    <name evidence="12" type="primary">lepA</name>
    <name evidence="14" type="ORF">US54_C0007G0020</name>
</gene>
<dbReference type="InterPro" id="IPR000795">
    <property type="entry name" value="T_Tr_GTP-bd_dom"/>
</dbReference>
<evidence type="ECO:0000256" key="10">
    <source>
        <dbReference type="ARBA" id="ARBA00061052"/>
    </source>
</evidence>
<dbReference type="STRING" id="1618481.US54_C0007G0020"/>
<dbReference type="EC" id="3.6.5.n1" evidence="11 12"/>
<dbReference type="InterPro" id="IPR035654">
    <property type="entry name" value="LepA_IV"/>
</dbReference>
<feature type="binding site" evidence="12">
    <location>
        <begin position="91"/>
        <end position="94"/>
    </location>
    <ligand>
        <name>GTP</name>
        <dbReference type="ChEBI" id="CHEBI:37565"/>
    </ligand>
</feature>
<evidence type="ECO:0000256" key="2">
    <source>
        <dbReference type="ARBA" id="ARBA00022475"/>
    </source>
</evidence>
<dbReference type="InterPro" id="IPR013842">
    <property type="entry name" value="LepA_CTD"/>
</dbReference>
<dbReference type="Gene3D" id="3.40.50.300">
    <property type="entry name" value="P-loop containing nucleotide triphosphate hydrolases"/>
    <property type="match status" value="2"/>
</dbReference>
<dbReference type="CDD" id="cd03709">
    <property type="entry name" value="lepA_C"/>
    <property type="match status" value="1"/>
</dbReference>
<evidence type="ECO:0000256" key="1">
    <source>
        <dbReference type="ARBA" id="ARBA00005454"/>
    </source>
</evidence>
<dbReference type="GO" id="GO:0045727">
    <property type="term" value="P:positive regulation of translation"/>
    <property type="evidence" value="ECO:0007669"/>
    <property type="project" value="UniProtKB-UniRule"/>
</dbReference>
<dbReference type="InterPro" id="IPR038363">
    <property type="entry name" value="LepA_C_sf"/>
</dbReference>
<sequence length="540" mass="61625">MKQIRNFAIIAHIDHGKSTLADRLMEMTGTIDKNKHDEQMLDRNPISRERGITIKLAPVRMEYQFVILNLIDTPGHVDFSYEVDRTLAVVNKIDMLNAEVEKTVSALSQFLGIHEDEVIRISAKTGENVQYVLDAIIQRLPSPHILQEYEHDAHLKALIFDSYFDTHKGVIAFVRIFEGHAQSGQKMKLAVGNRMFETTEVGYFTPDLVHKPMISEGEIGYIVTNLKDIRDVRVGDSIIDQNMHTGVPGYKKVKPVVFASLFPTDTADYEHVKNALEKIYLTDSALEFIPIYSQALGAGFRIGFLGLLHADVICERLEREYNLSLVLTPPQVNYQIQGEIIKEPIVKIMIITPQKYIGGIMRLCEDHRALFLHMDNKNQVSLEYEMPLAEMISNFFDQLKSVSSGYASFDWVLIRYDVVDASRLSLLLNGDEIEEFSQIVVHERAQQIAMDLTKKLKDLIPRQQYEVRIQAQYKGRIIASERLSPFRKDVLMKGGKSVGGGDVNRKRKVLEKQKEGKKRMKMIGKVEVPKEVFTKLFKNG</sequence>
<dbReference type="GO" id="GO:0005525">
    <property type="term" value="F:GTP binding"/>
    <property type="evidence" value="ECO:0007669"/>
    <property type="project" value="UniProtKB-UniRule"/>
</dbReference>
<dbReference type="InterPro" id="IPR009000">
    <property type="entry name" value="Transl_B-barrel_sf"/>
</dbReference>
<dbReference type="Pfam" id="PF06421">
    <property type="entry name" value="LepA_C"/>
    <property type="match status" value="1"/>
</dbReference>
<dbReference type="Pfam" id="PF00679">
    <property type="entry name" value="EFG_C"/>
    <property type="match status" value="1"/>
</dbReference>
<dbReference type="InterPro" id="IPR027417">
    <property type="entry name" value="P-loop_NTPase"/>
</dbReference>
<evidence type="ECO:0000256" key="12">
    <source>
        <dbReference type="HAMAP-Rule" id="MF_00071"/>
    </source>
</evidence>
<dbReference type="HAMAP" id="MF_00071">
    <property type="entry name" value="LepA"/>
    <property type="match status" value="1"/>
</dbReference>
<dbReference type="SUPFAM" id="SSF50447">
    <property type="entry name" value="Translation proteins"/>
    <property type="match status" value="1"/>
</dbReference>
<name>A0A0G0HJ69_9BACT</name>
<dbReference type="GO" id="GO:0043022">
    <property type="term" value="F:ribosome binding"/>
    <property type="evidence" value="ECO:0007669"/>
    <property type="project" value="UniProtKB-UniRule"/>
</dbReference>
<comment type="function">
    <text evidence="9 12">Required for accurate and efficient protein synthesis under certain stress conditions. May act as a fidelity factor of the translation reaction, by catalyzing a one-codon backward translocation of tRNAs on improperly translocated ribosomes. Back-translocation proceeds from a post-translocation (POST) complex to a pre-translocation (PRE) complex, thus giving elongation factor G a second chance to translocate the tRNAs correctly. Binds to ribosomes in a GTP-dependent manner.</text>
</comment>
<dbReference type="InterPro" id="IPR000640">
    <property type="entry name" value="EFG_V-like"/>
</dbReference>
<feature type="domain" description="Tr-type G" evidence="13">
    <location>
        <begin position="2"/>
        <end position="91"/>
    </location>
</feature>
<evidence type="ECO:0000256" key="9">
    <source>
        <dbReference type="ARBA" id="ARBA00057626"/>
    </source>
</evidence>
<protein>
    <recommendedName>
        <fullName evidence="11 12">Elongation factor 4</fullName>
        <shortName evidence="12">EF-4</shortName>
        <ecNumber evidence="11 12">3.6.5.n1</ecNumber>
    </recommendedName>
    <alternativeName>
        <fullName evidence="12">Ribosomal back-translocase LepA</fullName>
    </alternativeName>
</protein>
<organism evidence="14 15">
    <name type="scientific">Candidatus Roizmanbacteria bacterium GW2011_GWA2_37_7</name>
    <dbReference type="NCBI Taxonomy" id="1618481"/>
    <lineage>
        <taxon>Bacteria</taxon>
        <taxon>Candidatus Roizmaniibacteriota</taxon>
    </lineage>
</organism>
<dbReference type="PATRIC" id="fig|1618481.3.peg.219"/>
<dbReference type="SUPFAM" id="SSF52540">
    <property type="entry name" value="P-loop containing nucleoside triphosphate hydrolases"/>
    <property type="match status" value="1"/>
</dbReference>
<dbReference type="FunFam" id="3.30.70.870:FF:000004">
    <property type="entry name" value="Translation factor GUF1, mitochondrial"/>
    <property type="match status" value="1"/>
</dbReference>
<keyword evidence="5 12" id="KW-0648">Protein biosynthesis</keyword>
<dbReference type="PRINTS" id="PR00315">
    <property type="entry name" value="ELONGATNFCT"/>
</dbReference>
<dbReference type="FunFam" id="3.30.70.2570:FF:000001">
    <property type="entry name" value="Translation factor GUF1, mitochondrial"/>
    <property type="match status" value="1"/>
</dbReference>
<proteinExistence type="inferred from homology"/>
<evidence type="ECO:0000256" key="7">
    <source>
        <dbReference type="ARBA" id="ARBA00023136"/>
    </source>
</evidence>
<comment type="catalytic activity">
    <reaction evidence="8 12">
        <text>GTP + H2O = GDP + phosphate + H(+)</text>
        <dbReference type="Rhea" id="RHEA:19669"/>
        <dbReference type="ChEBI" id="CHEBI:15377"/>
        <dbReference type="ChEBI" id="CHEBI:15378"/>
        <dbReference type="ChEBI" id="CHEBI:37565"/>
        <dbReference type="ChEBI" id="CHEBI:43474"/>
        <dbReference type="ChEBI" id="CHEBI:58189"/>
        <dbReference type="EC" id="3.6.5.n1"/>
    </reaction>
</comment>
<dbReference type="InterPro" id="IPR035647">
    <property type="entry name" value="EFG_III/V"/>
</dbReference>
<dbReference type="FunFam" id="2.40.30.10:FF:000015">
    <property type="entry name" value="Translation factor GUF1, mitochondrial"/>
    <property type="match status" value="1"/>
</dbReference>
<evidence type="ECO:0000256" key="8">
    <source>
        <dbReference type="ARBA" id="ARBA00050293"/>
    </source>
</evidence>
<evidence type="ECO:0000256" key="6">
    <source>
        <dbReference type="ARBA" id="ARBA00023134"/>
    </source>
</evidence>
<accession>A0A0G0HJ69</accession>
<keyword evidence="2 12" id="KW-1003">Cell membrane</keyword>
<dbReference type="GO" id="GO:0005886">
    <property type="term" value="C:plasma membrane"/>
    <property type="evidence" value="ECO:0007669"/>
    <property type="project" value="UniProtKB-SubCell"/>
</dbReference>
<dbReference type="GO" id="GO:0003746">
    <property type="term" value="F:translation elongation factor activity"/>
    <property type="evidence" value="ECO:0007669"/>
    <property type="project" value="UniProtKB-UniRule"/>
</dbReference>
<comment type="similarity">
    <text evidence="1 12">Belongs to the TRAFAC class translation factor GTPase superfamily. Classic translation factor GTPase family. LepA subfamily.</text>
</comment>
<evidence type="ECO:0000259" key="13">
    <source>
        <dbReference type="PROSITE" id="PS51722"/>
    </source>
</evidence>
<keyword evidence="14" id="KW-0251">Elongation factor</keyword>
<dbReference type="GO" id="GO:0003924">
    <property type="term" value="F:GTPase activity"/>
    <property type="evidence" value="ECO:0007669"/>
    <property type="project" value="UniProtKB-UniRule"/>
</dbReference>
<dbReference type="Pfam" id="PF00009">
    <property type="entry name" value="GTP_EFTU"/>
    <property type="match status" value="1"/>
</dbReference>
<feature type="binding site" evidence="12">
    <location>
        <begin position="14"/>
        <end position="19"/>
    </location>
    <ligand>
        <name>GTP</name>
        <dbReference type="ChEBI" id="CHEBI:37565"/>
    </ligand>
</feature>
<keyword evidence="6 12" id="KW-0342">GTP-binding</keyword>
<dbReference type="Gene3D" id="3.30.70.240">
    <property type="match status" value="1"/>
</dbReference>
<evidence type="ECO:0000256" key="5">
    <source>
        <dbReference type="ARBA" id="ARBA00022917"/>
    </source>
</evidence>
<dbReference type="PANTHER" id="PTHR43512">
    <property type="entry name" value="TRANSLATION FACTOR GUF1-RELATED"/>
    <property type="match status" value="1"/>
</dbReference>
<dbReference type="Proteomes" id="UP000034471">
    <property type="component" value="Unassembled WGS sequence"/>
</dbReference>
<dbReference type="Gene3D" id="3.30.70.870">
    <property type="entry name" value="Elongation Factor G (Translational Gtpase), domain 3"/>
    <property type="match status" value="1"/>
</dbReference>
<dbReference type="AlphaFoldDB" id="A0A0G0HJ69"/>
<dbReference type="EMBL" id="LBTJ01000007">
    <property type="protein sequence ID" value="KKQ38600.1"/>
    <property type="molecule type" value="Genomic_DNA"/>
</dbReference>
<dbReference type="Gene3D" id="3.30.70.2570">
    <property type="entry name" value="Elongation factor 4, C-terminal domain"/>
    <property type="match status" value="1"/>
</dbReference>
<dbReference type="Gene3D" id="2.40.30.10">
    <property type="entry name" value="Translation factors"/>
    <property type="match status" value="1"/>
</dbReference>
<reference evidence="14 15" key="1">
    <citation type="journal article" date="2015" name="Nature">
        <title>rRNA introns, odd ribosomes, and small enigmatic genomes across a large radiation of phyla.</title>
        <authorList>
            <person name="Brown C.T."/>
            <person name="Hug L.A."/>
            <person name="Thomas B.C."/>
            <person name="Sharon I."/>
            <person name="Castelle C.J."/>
            <person name="Singh A."/>
            <person name="Wilkins M.J."/>
            <person name="Williams K.H."/>
            <person name="Banfield J.F."/>
        </authorList>
    </citation>
    <scope>NUCLEOTIDE SEQUENCE [LARGE SCALE GENOMIC DNA]</scope>
</reference>
<evidence type="ECO:0000313" key="14">
    <source>
        <dbReference type="EMBL" id="KKQ38600.1"/>
    </source>
</evidence>
<dbReference type="PANTHER" id="PTHR43512:SF4">
    <property type="entry name" value="TRANSLATION FACTOR GUF1 HOMOLOG, CHLOROPLASTIC"/>
    <property type="match status" value="1"/>
</dbReference>